<dbReference type="AlphaFoldDB" id="A0A8B0SSX9"/>
<geneLocation type="plasmid" evidence="1">
    <name>p17-15-vir-like</name>
</geneLocation>
<sequence length="34" mass="4154">MDYKHECYDSEKVTFWLMMSFCSTFWGGECRSFT</sequence>
<organism evidence="1">
    <name type="scientific">Klebsiella pneumoniae</name>
    <dbReference type="NCBI Taxonomy" id="573"/>
    <lineage>
        <taxon>Bacteria</taxon>
        <taxon>Pseudomonadati</taxon>
        <taxon>Pseudomonadota</taxon>
        <taxon>Gammaproteobacteria</taxon>
        <taxon>Enterobacterales</taxon>
        <taxon>Enterobacteriaceae</taxon>
        <taxon>Klebsiella/Raoultella group</taxon>
        <taxon>Klebsiella</taxon>
        <taxon>Klebsiella pneumoniae complex</taxon>
    </lineage>
</organism>
<reference evidence="1" key="1">
    <citation type="submission" date="2020-01" db="EMBL/GenBank/DDBJ databases">
        <authorList>
            <person name="Qin S."/>
        </authorList>
    </citation>
    <scope>NUCLEOTIDE SEQUENCE</scope>
    <source>
        <strain evidence="1">CVir17-16-YZ6g</strain>
        <plasmid evidence="1">p17-15-vir-like</plasmid>
    </source>
</reference>
<keyword evidence="1" id="KW-0614">Plasmid</keyword>
<dbReference type="EMBL" id="MN956836">
    <property type="protein sequence ID" value="QTX14101.1"/>
    <property type="molecule type" value="Genomic_DNA"/>
</dbReference>
<proteinExistence type="predicted"/>
<protein>
    <submittedName>
        <fullName evidence="1">Uncharacterized protein</fullName>
    </submittedName>
</protein>
<evidence type="ECO:0000313" key="1">
    <source>
        <dbReference type="EMBL" id="QTX14101.1"/>
    </source>
</evidence>
<accession>A0A8B0SSX9</accession>
<name>A0A8B0SSX9_KLEPN</name>